<accession>A0A078ASG2</accession>
<organism evidence="2 3">
    <name type="scientific">Stylonychia lemnae</name>
    <name type="common">Ciliate</name>
    <dbReference type="NCBI Taxonomy" id="5949"/>
    <lineage>
        <taxon>Eukaryota</taxon>
        <taxon>Sar</taxon>
        <taxon>Alveolata</taxon>
        <taxon>Ciliophora</taxon>
        <taxon>Intramacronucleata</taxon>
        <taxon>Spirotrichea</taxon>
        <taxon>Stichotrichia</taxon>
        <taxon>Sporadotrichida</taxon>
        <taxon>Oxytrichidae</taxon>
        <taxon>Stylonychinae</taxon>
        <taxon>Stylonychia</taxon>
    </lineage>
</organism>
<evidence type="ECO:0000256" key="1">
    <source>
        <dbReference type="SAM" id="MobiDB-lite"/>
    </source>
</evidence>
<keyword evidence="3" id="KW-1185">Reference proteome</keyword>
<sequence>MKVLFDLTYYQIKLHNSSGIKFMKIGVPKPDPFKQLNGSFDKVFIYREEVNFILFNPTNLEHLNWENRKSPYSRYAYRQSIVGSEKIISISKLQFRMILQSAFCFDPSGILAIAGGYQLNKTKGAKKNKDKDKDKDQNKNKNKKNSQNKNGKKEIQQEFEPAKITKAYNFKIITYDIKISQWNILEQELQHQRQNASVCLQDDSFYVFGGCYQDEITLKYERQTYIERFSIADQSIKYNPIKLRKSILPRNTAFAYHIEDQQFLIFGKQEIPDKSLEDKKLKQNIQKKFSTEDQKEQISLKLQCFKLDLSYDKIWRFRDKTDMKIPKSIQNQYLEATSTMDIQQSIRMRHDLIASTALGYYHFNFRERQFEFKLGL</sequence>
<dbReference type="SUPFAM" id="SSF117281">
    <property type="entry name" value="Kelch motif"/>
    <property type="match status" value="1"/>
</dbReference>
<protein>
    <recommendedName>
        <fullName evidence="4">Kelch motif family protein</fullName>
    </recommendedName>
</protein>
<dbReference type="EMBL" id="CCKQ01013683">
    <property type="protein sequence ID" value="CDW85385.1"/>
    <property type="molecule type" value="Genomic_DNA"/>
</dbReference>
<dbReference type="InParanoid" id="A0A078ASG2"/>
<evidence type="ECO:0008006" key="4">
    <source>
        <dbReference type="Google" id="ProtNLM"/>
    </source>
</evidence>
<name>A0A078ASG2_STYLE</name>
<dbReference type="Proteomes" id="UP000039865">
    <property type="component" value="Unassembled WGS sequence"/>
</dbReference>
<proteinExistence type="predicted"/>
<reference evidence="2 3" key="1">
    <citation type="submission" date="2014-06" db="EMBL/GenBank/DDBJ databases">
        <authorList>
            <person name="Swart Estienne"/>
        </authorList>
    </citation>
    <scope>NUCLEOTIDE SEQUENCE [LARGE SCALE GENOMIC DNA]</scope>
    <source>
        <strain evidence="2 3">130c</strain>
    </source>
</reference>
<dbReference type="Gene3D" id="2.120.10.80">
    <property type="entry name" value="Kelch-type beta propeller"/>
    <property type="match status" value="1"/>
</dbReference>
<gene>
    <name evidence="2" type="primary">Contig6331.g6782</name>
    <name evidence="2" type="ORF">STYLEM_14460</name>
</gene>
<dbReference type="InterPro" id="IPR015915">
    <property type="entry name" value="Kelch-typ_b-propeller"/>
</dbReference>
<evidence type="ECO:0000313" key="2">
    <source>
        <dbReference type="EMBL" id="CDW85385.1"/>
    </source>
</evidence>
<dbReference type="AlphaFoldDB" id="A0A078ASG2"/>
<feature type="compositionally biased region" description="Basic and acidic residues" evidence="1">
    <location>
        <begin position="127"/>
        <end position="139"/>
    </location>
</feature>
<evidence type="ECO:0000313" key="3">
    <source>
        <dbReference type="Proteomes" id="UP000039865"/>
    </source>
</evidence>
<feature type="region of interest" description="Disordered" evidence="1">
    <location>
        <begin position="123"/>
        <end position="156"/>
    </location>
</feature>